<feature type="signal peptide" evidence="1">
    <location>
        <begin position="1"/>
        <end position="24"/>
    </location>
</feature>
<dbReference type="AlphaFoldDB" id="A0A1F8C0K3"/>
<comment type="caution">
    <text evidence="2">The sequence shown here is derived from an EMBL/GenBank/DDBJ whole genome shotgun (WGS) entry which is preliminary data.</text>
</comment>
<feature type="chain" id="PRO_5009535059" description="FecR protein domain-containing protein" evidence="1">
    <location>
        <begin position="25"/>
        <end position="233"/>
    </location>
</feature>
<evidence type="ECO:0000313" key="2">
    <source>
        <dbReference type="EMBL" id="OGM69660.1"/>
    </source>
</evidence>
<sequence length="233" mass="25643">MKKLLVLVLLATCYLLLTIYPVHAALVAVDNNGDTVWNVLGEQDALALGIADRGDINITGSATDETSSLALKKEGDKLFLNDLDVTDWDKDLVEIEERGDVKKITIGREGNQFTISQNGVVALAQYPINIRPRENEFSITTSSGSVFLSVLPFDAVESALRSRFMTRLPEKKILLIEGETGVLAYEVPGEKVFNILNMIEYPISVTARVSVSTGEILSIEGPEWFKVFGFLFS</sequence>
<dbReference type="Proteomes" id="UP000178429">
    <property type="component" value="Unassembled WGS sequence"/>
</dbReference>
<dbReference type="STRING" id="1802525.A2975_00935"/>
<gene>
    <name evidence="2" type="ORF">A2975_00935</name>
</gene>
<protein>
    <recommendedName>
        <fullName evidence="4">FecR protein domain-containing protein</fullName>
    </recommendedName>
</protein>
<organism evidence="2 3">
    <name type="scientific">Candidatus Woesebacteria bacterium RIFCSPLOWO2_01_FULL_44_14</name>
    <dbReference type="NCBI Taxonomy" id="1802525"/>
    <lineage>
        <taxon>Bacteria</taxon>
        <taxon>Candidatus Woeseibacteriota</taxon>
    </lineage>
</organism>
<keyword evidence="1" id="KW-0732">Signal</keyword>
<dbReference type="EMBL" id="MGHL01000010">
    <property type="protein sequence ID" value="OGM69660.1"/>
    <property type="molecule type" value="Genomic_DNA"/>
</dbReference>
<reference evidence="2 3" key="1">
    <citation type="journal article" date="2016" name="Nat. Commun.">
        <title>Thousands of microbial genomes shed light on interconnected biogeochemical processes in an aquifer system.</title>
        <authorList>
            <person name="Anantharaman K."/>
            <person name="Brown C.T."/>
            <person name="Hug L.A."/>
            <person name="Sharon I."/>
            <person name="Castelle C.J."/>
            <person name="Probst A.J."/>
            <person name="Thomas B.C."/>
            <person name="Singh A."/>
            <person name="Wilkins M.J."/>
            <person name="Karaoz U."/>
            <person name="Brodie E.L."/>
            <person name="Williams K.H."/>
            <person name="Hubbard S.S."/>
            <person name="Banfield J.F."/>
        </authorList>
    </citation>
    <scope>NUCLEOTIDE SEQUENCE [LARGE SCALE GENOMIC DNA]</scope>
</reference>
<accession>A0A1F8C0K3</accession>
<evidence type="ECO:0008006" key="4">
    <source>
        <dbReference type="Google" id="ProtNLM"/>
    </source>
</evidence>
<proteinExistence type="predicted"/>
<name>A0A1F8C0K3_9BACT</name>
<evidence type="ECO:0000313" key="3">
    <source>
        <dbReference type="Proteomes" id="UP000178429"/>
    </source>
</evidence>
<evidence type="ECO:0000256" key="1">
    <source>
        <dbReference type="SAM" id="SignalP"/>
    </source>
</evidence>